<dbReference type="Gene3D" id="4.10.280.10">
    <property type="entry name" value="Helix-loop-helix DNA-binding domain"/>
    <property type="match status" value="1"/>
</dbReference>
<dbReference type="GO" id="GO:0046983">
    <property type="term" value="F:protein dimerization activity"/>
    <property type="evidence" value="ECO:0007669"/>
    <property type="project" value="InterPro"/>
</dbReference>
<feature type="compositionally biased region" description="Polar residues" evidence="6">
    <location>
        <begin position="135"/>
        <end position="156"/>
    </location>
</feature>
<sequence>MDINDQLLQQHYFSQQQNNPVRLLNPTSYHVQQTYGKSADPMIGLGDDDDTPIKQEMDSMLDPIDPFNTLVDEFGSSISTQAYGGLGQHGNLLQHPQHLTPRLADSMLANNLLSPTSSSPLDPDDLDGLVDDYTPHNSGSLTNSPYSSTPANNTNHNDVKPTRKGKSTRSSMAAAATMSSGSAPTGQVGQHMYSYSLPSSTSGATRHPPPTLPGGHPSSFGAFGSGTRQSGVSDFASVAGTSYDSDTSKPTGAGGRVDANEKRRRRRESHNAVERRRRDNINEKIQELATLLPEYSSLHSDGTTKPNKGVILRRSVEYMRHIQGVAYRIAERNQELEEVLKRICTEAGIPESSLGLSMPLGTELFDIGMPNPNQPMNMDD</sequence>
<dbReference type="Pfam" id="PF00010">
    <property type="entry name" value="HLH"/>
    <property type="match status" value="1"/>
</dbReference>
<evidence type="ECO:0000313" key="8">
    <source>
        <dbReference type="EMBL" id="TPX30902.1"/>
    </source>
</evidence>
<evidence type="ECO:0000256" key="3">
    <source>
        <dbReference type="ARBA" id="ARBA00023125"/>
    </source>
</evidence>
<evidence type="ECO:0000313" key="9">
    <source>
        <dbReference type="Proteomes" id="UP000319731"/>
    </source>
</evidence>
<keyword evidence="3" id="KW-0238">DNA-binding</keyword>
<dbReference type="Proteomes" id="UP000319731">
    <property type="component" value="Unassembled WGS sequence"/>
</dbReference>
<dbReference type="PANTHER" id="PTHR45776">
    <property type="entry name" value="MIP04163P"/>
    <property type="match status" value="1"/>
</dbReference>
<dbReference type="PROSITE" id="PS50888">
    <property type="entry name" value="BHLH"/>
    <property type="match status" value="1"/>
</dbReference>
<evidence type="ECO:0000256" key="5">
    <source>
        <dbReference type="ARBA" id="ARBA00023242"/>
    </source>
</evidence>
<gene>
    <name evidence="8" type="ORF">SmJEL517_g05645</name>
</gene>
<keyword evidence="2" id="KW-0805">Transcription regulation</keyword>
<dbReference type="PANTHER" id="PTHR45776:SF2">
    <property type="entry name" value="MIP04163P"/>
    <property type="match status" value="1"/>
</dbReference>
<feature type="compositionally biased region" description="Polar residues" evidence="6">
    <location>
        <begin position="239"/>
        <end position="250"/>
    </location>
</feature>
<dbReference type="AlphaFoldDB" id="A0A507BTG6"/>
<protein>
    <recommendedName>
        <fullName evidence="7">BHLH domain-containing protein</fullName>
    </recommendedName>
</protein>
<keyword evidence="5" id="KW-0539">Nucleus</keyword>
<dbReference type="SMART" id="SM00353">
    <property type="entry name" value="HLH"/>
    <property type="match status" value="1"/>
</dbReference>
<reference evidence="8 9" key="1">
    <citation type="journal article" date="2019" name="Sci. Rep.">
        <title>Comparative genomics of chytrid fungi reveal insights into the obligate biotrophic and pathogenic lifestyle of Synchytrium endobioticum.</title>
        <authorList>
            <person name="van de Vossenberg B.T.L.H."/>
            <person name="Warris S."/>
            <person name="Nguyen H.D.T."/>
            <person name="van Gent-Pelzer M.P.E."/>
            <person name="Joly D.L."/>
            <person name="van de Geest H.C."/>
            <person name="Bonants P.J.M."/>
            <person name="Smith D.S."/>
            <person name="Levesque C.A."/>
            <person name="van der Lee T.A.J."/>
        </authorList>
    </citation>
    <scope>NUCLEOTIDE SEQUENCE [LARGE SCALE GENOMIC DNA]</scope>
    <source>
        <strain evidence="8 9">JEL517</strain>
    </source>
</reference>
<dbReference type="STRING" id="1806994.A0A507BTG6"/>
<dbReference type="GO" id="GO:0005634">
    <property type="term" value="C:nucleus"/>
    <property type="evidence" value="ECO:0007669"/>
    <property type="project" value="UniProtKB-SubCell"/>
</dbReference>
<feature type="compositionally biased region" description="Basic and acidic residues" evidence="6">
    <location>
        <begin position="269"/>
        <end position="280"/>
    </location>
</feature>
<dbReference type="InterPro" id="IPR011598">
    <property type="entry name" value="bHLH_dom"/>
</dbReference>
<keyword evidence="4" id="KW-0804">Transcription</keyword>
<feature type="compositionally biased region" description="Low complexity" evidence="6">
    <location>
        <begin position="168"/>
        <end position="183"/>
    </location>
</feature>
<evidence type="ECO:0000256" key="2">
    <source>
        <dbReference type="ARBA" id="ARBA00023015"/>
    </source>
</evidence>
<dbReference type="InterPro" id="IPR036638">
    <property type="entry name" value="HLH_DNA-bd_sf"/>
</dbReference>
<dbReference type="GO" id="GO:0000978">
    <property type="term" value="F:RNA polymerase II cis-regulatory region sequence-specific DNA binding"/>
    <property type="evidence" value="ECO:0007669"/>
    <property type="project" value="TreeGrafter"/>
</dbReference>
<dbReference type="EMBL" id="QEAO01000054">
    <property type="protein sequence ID" value="TPX30902.1"/>
    <property type="molecule type" value="Genomic_DNA"/>
</dbReference>
<proteinExistence type="predicted"/>
<evidence type="ECO:0000256" key="6">
    <source>
        <dbReference type="SAM" id="MobiDB-lite"/>
    </source>
</evidence>
<dbReference type="GO" id="GO:0000981">
    <property type="term" value="F:DNA-binding transcription factor activity, RNA polymerase II-specific"/>
    <property type="evidence" value="ECO:0007669"/>
    <property type="project" value="TreeGrafter"/>
</dbReference>
<evidence type="ECO:0000259" key="7">
    <source>
        <dbReference type="PROSITE" id="PS50888"/>
    </source>
</evidence>
<evidence type="ECO:0000256" key="1">
    <source>
        <dbReference type="ARBA" id="ARBA00004123"/>
    </source>
</evidence>
<feature type="domain" description="BHLH" evidence="7">
    <location>
        <begin position="265"/>
        <end position="322"/>
    </location>
</feature>
<dbReference type="RefSeq" id="XP_031022462.1">
    <property type="nucleotide sequence ID" value="XM_031171571.1"/>
</dbReference>
<comment type="subcellular location">
    <subcellularLocation>
        <location evidence="1">Nucleus</location>
    </subcellularLocation>
</comment>
<dbReference type="GeneID" id="42006868"/>
<evidence type="ECO:0000256" key="4">
    <source>
        <dbReference type="ARBA" id="ARBA00023163"/>
    </source>
</evidence>
<keyword evidence="9" id="KW-1185">Reference proteome</keyword>
<name>A0A507BTG6_9FUNG</name>
<dbReference type="CDD" id="cd11387">
    <property type="entry name" value="bHLHzip_USF_MITF"/>
    <property type="match status" value="1"/>
</dbReference>
<accession>A0A507BTG6</accession>
<organism evidence="8 9">
    <name type="scientific">Synchytrium microbalum</name>
    <dbReference type="NCBI Taxonomy" id="1806994"/>
    <lineage>
        <taxon>Eukaryota</taxon>
        <taxon>Fungi</taxon>
        <taxon>Fungi incertae sedis</taxon>
        <taxon>Chytridiomycota</taxon>
        <taxon>Chytridiomycota incertae sedis</taxon>
        <taxon>Chytridiomycetes</taxon>
        <taxon>Synchytriales</taxon>
        <taxon>Synchytriaceae</taxon>
        <taxon>Synchytrium</taxon>
    </lineage>
</organism>
<dbReference type="SUPFAM" id="SSF47459">
    <property type="entry name" value="HLH, helix-loop-helix DNA-binding domain"/>
    <property type="match status" value="1"/>
</dbReference>
<dbReference type="OrthoDB" id="690068at2759"/>
<feature type="region of interest" description="Disordered" evidence="6">
    <location>
        <begin position="114"/>
        <end position="280"/>
    </location>
</feature>
<comment type="caution">
    <text evidence="8">The sequence shown here is derived from an EMBL/GenBank/DDBJ whole genome shotgun (WGS) entry which is preliminary data.</text>
</comment>